<dbReference type="EMBL" id="CM020619">
    <property type="protein sequence ID" value="KAK1864845.1"/>
    <property type="molecule type" value="Genomic_DNA"/>
</dbReference>
<reference evidence="1" key="1">
    <citation type="submission" date="2019-11" db="EMBL/GenBank/DDBJ databases">
        <title>Nori genome reveals adaptations in red seaweeds to the harsh intertidal environment.</title>
        <authorList>
            <person name="Wang D."/>
            <person name="Mao Y."/>
        </authorList>
    </citation>
    <scope>NUCLEOTIDE SEQUENCE</scope>
    <source>
        <tissue evidence="1">Gametophyte</tissue>
    </source>
</reference>
<name>A0ACC3C4D3_PYRYE</name>
<proteinExistence type="predicted"/>
<gene>
    <name evidence="1" type="ORF">I4F81_007382</name>
</gene>
<evidence type="ECO:0000313" key="1">
    <source>
        <dbReference type="EMBL" id="KAK1864845.1"/>
    </source>
</evidence>
<dbReference type="Proteomes" id="UP000798662">
    <property type="component" value="Chromosome 2"/>
</dbReference>
<keyword evidence="2" id="KW-1185">Reference proteome</keyword>
<evidence type="ECO:0000313" key="2">
    <source>
        <dbReference type="Proteomes" id="UP000798662"/>
    </source>
</evidence>
<organism evidence="1 2">
    <name type="scientific">Pyropia yezoensis</name>
    <name type="common">Susabi-nori</name>
    <name type="synonym">Porphyra yezoensis</name>
    <dbReference type="NCBI Taxonomy" id="2788"/>
    <lineage>
        <taxon>Eukaryota</taxon>
        <taxon>Rhodophyta</taxon>
        <taxon>Bangiophyceae</taxon>
        <taxon>Bangiales</taxon>
        <taxon>Bangiaceae</taxon>
        <taxon>Pyropia</taxon>
    </lineage>
</organism>
<comment type="caution">
    <text evidence="1">The sequence shown here is derived from an EMBL/GenBank/DDBJ whole genome shotgun (WGS) entry which is preliminary data.</text>
</comment>
<accession>A0ACC3C4D3</accession>
<protein>
    <submittedName>
        <fullName evidence="1">Uncharacterized protein</fullName>
    </submittedName>
</protein>
<sequence length="346" mass="35656">MAGRAASRGVGLRDVLQEGVPPVGLGVLFLVAVASAVAAASAATGASSQVMLKAAGASFPETIYNKWFSAVSNKGIKVNYKATGSGTGVKLFTAGAVDFGASDNAMDGAAVKKVGRGVVQIPMVGGAVAVVYKKNCNLQLTQSQLARVFLGTIRNWSALGCPAGPIKVVYRSDSSGTTASFTTSLLAFSELWKKVGAGKTVKWPVGVGKDGSSGVALFVKANVGSISYVSFGKAKSEGLQTAGLENKKGNVVQLTSKTMVAGLSQVKLDAENRGADPNPAGDDSYPIVSYTWVLAYATGNKKLSALRDTFSYMLSPVAQAMANGLGFVQLPEKVRMLSIKAVQSLK</sequence>